<evidence type="ECO:0000313" key="3">
    <source>
        <dbReference type="Proteomes" id="UP000192727"/>
    </source>
</evidence>
<dbReference type="EMBL" id="CP020557">
    <property type="protein sequence ID" value="ARF70025.1"/>
    <property type="molecule type" value="Genomic_DNA"/>
</dbReference>
<sequence>MRFNRLMKILIIAYYFPPYNTIGAVRTGKMAKYLERMGHDVRVISARDQPLQPTLHLEIPEEKVLYTHWLNINRLAQSLAGGKHKVAENGYEVSIRPGFRQNMIRFIGKMYKNILNFPDGQIGWIPFAYRAGKKTIDTWKPDLIYASSTPYSSLITAARLSRKHGIPWMAELRDLWVDHQYYHYGRIRKKLESWVEKKTLESTTALVTVSEPLAEKLRARYNIPVQVIRNGFDPEDYEPAVSRERSPNLDLVYTGMVYDGKQDISPLLKAIRLLKDQDIPVRLYMYGKYLDKIRQSAAHFGVSEQVKVSGSVGYKEALRLQTEADILLLLLWTDRQEKGIYTGKLFEYIGARRPILAVGPGEDVAADLIRELGVGFIAHEEEKIVQQFKRWFLEKKEFGTIQAPSGNAGHLSRESQACQLSEFLKRLTGEMA</sequence>
<dbReference type="CDD" id="cd03794">
    <property type="entry name" value="GT4_WbuB-like"/>
    <property type="match status" value="1"/>
</dbReference>
<reference evidence="2 3" key="1">
    <citation type="submission" date="2017-03" db="EMBL/GenBank/DDBJ databases">
        <title>Paenibacillus larvae genome sequencing.</title>
        <authorList>
            <person name="Dingman D.W."/>
        </authorList>
    </citation>
    <scope>NUCLEOTIDE SEQUENCE [LARGE SCALE GENOMIC DNA]</scope>
    <source>
        <strain evidence="2 3">SAG 10367</strain>
    </source>
</reference>
<dbReference type="Pfam" id="PF13439">
    <property type="entry name" value="Glyco_transf_4"/>
    <property type="match status" value="1"/>
</dbReference>
<dbReference type="InterPro" id="IPR028098">
    <property type="entry name" value="Glyco_trans_4-like_N"/>
</dbReference>
<accession>A0A1V0UXR7</accession>
<organism evidence="2 3">
    <name type="scientific">Paenibacillus larvae subsp. pulvifaciens</name>
    <dbReference type="NCBI Taxonomy" id="1477"/>
    <lineage>
        <taxon>Bacteria</taxon>
        <taxon>Bacillati</taxon>
        <taxon>Bacillota</taxon>
        <taxon>Bacilli</taxon>
        <taxon>Bacillales</taxon>
        <taxon>Paenibacillaceae</taxon>
        <taxon>Paenibacillus</taxon>
    </lineage>
</organism>
<dbReference type="SUPFAM" id="SSF53756">
    <property type="entry name" value="UDP-Glycosyltransferase/glycogen phosphorylase"/>
    <property type="match status" value="1"/>
</dbReference>
<dbReference type="Proteomes" id="UP000192727">
    <property type="component" value="Chromosome"/>
</dbReference>
<evidence type="ECO:0000313" key="2">
    <source>
        <dbReference type="EMBL" id="ARF70025.1"/>
    </source>
</evidence>
<dbReference type="PANTHER" id="PTHR12526">
    <property type="entry name" value="GLYCOSYLTRANSFERASE"/>
    <property type="match status" value="1"/>
</dbReference>
<protein>
    <recommendedName>
        <fullName evidence="1">Glycosyltransferase subfamily 4-like N-terminal domain-containing protein</fullName>
    </recommendedName>
</protein>
<gene>
    <name evidence="2" type="ORF">B7C51_22510</name>
</gene>
<dbReference type="AlphaFoldDB" id="A0A1V0UXR7"/>
<dbReference type="Gene3D" id="3.40.50.2000">
    <property type="entry name" value="Glycogen Phosphorylase B"/>
    <property type="match status" value="2"/>
</dbReference>
<name>A0A1V0UXR7_9BACL</name>
<evidence type="ECO:0000259" key="1">
    <source>
        <dbReference type="Pfam" id="PF13439"/>
    </source>
</evidence>
<feature type="domain" description="Glycosyltransferase subfamily 4-like N-terminal" evidence="1">
    <location>
        <begin position="28"/>
        <end position="235"/>
    </location>
</feature>
<dbReference type="Pfam" id="PF13692">
    <property type="entry name" value="Glyco_trans_1_4"/>
    <property type="match status" value="1"/>
</dbReference>
<proteinExistence type="predicted"/>